<accession>Q1Q276</accession>
<dbReference type="InterPro" id="IPR016039">
    <property type="entry name" value="Thiolase-like"/>
</dbReference>
<evidence type="ECO:0000313" key="1">
    <source>
        <dbReference type="EMBL" id="CAJ74106.1"/>
    </source>
</evidence>
<evidence type="ECO:0008006" key="6">
    <source>
        <dbReference type="Google" id="ProtNLM"/>
    </source>
</evidence>
<protein>
    <recommendedName>
        <fullName evidence="6">Beta-ketoacyl synthase N-terminal domain-containing protein</fullName>
    </recommendedName>
</protein>
<dbReference type="AlphaFoldDB" id="Q1Q276"/>
<gene>
    <name evidence="2" type="ORF">KsCSTR_17570</name>
    <name evidence="3" type="ORF">KSMBR1_0787</name>
    <name evidence="1" type="ORF">kuste3345</name>
</gene>
<organism evidence="1">
    <name type="scientific">Kuenenia stuttgartiensis</name>
    <dbReference type="NCBI Taxonomy" id="174633"/>
    <lineage>
        <taxon>Bacteria</taxon>
        <taxon>Pseudomonadati</taxon>
        <taxon>Planctomycetota</taxon>
        <taxon>Candidatus Brocadiia</taxon>
        <taxon>Candidatus Brocadiales</taxon>
        <taxon>Candidatus Brocadiaceae</taxon>
        <taxon>Candidatus Kuenenia</taxon>
    </lineage>
</organism>
<proteinExistence type="predicted"/>
<dbReference type="OrthoDB" id="9834518at2"/>
<dbReference type="KEGG" id="kst:KSMBR1_0787"/>
<reference evidence="2 5" key="5">
    <citation type="submission" date="2020-02" db="EMBL/GenBank/DDBJ databases">
        <title>Newly sequenced genome of strain CSTR1 showed variability in Candidatus Kuenenia stuttgartiensis genomes.</title>
        <authorList>
            <person name="Ding C."/>
            <person name="Adrian L."/>
        </authorList>
    </citation>
    <scope>NUCLEOTIDE SEQUENCE [LARGE SCALE GENOMIC DNA]</scope>
    <source>
        <strain evidence="2 5">CSTR1</strain>
    </source>
</reference>
<reference evidence="3" key="3">
    <citation type="submission" date="2017-10" db="EMBL/GenBank/DDBJ databases">
        <authorList>
            <person name="Banno H."/>
            <person name="Chua N.-H."/>
        </authorList>
    </citation>
    <scope>NUCLEOTIDE SEQUENCE [LARGE SCALE GENOMIC DNA]</scope>
    <source>
        <strain evidence="3">Kuenenia_mbr1_ru-nijmegen</strain>
    </source>
</reference>
<name>Q1Q276_KUEST</name>
<reference evidence="4" key="4">
    <citation type="submission" date="2017-10" db="EMBL/GenBank/DDBJ databases">
        <authorList>
            <person name="Frank J."/>
        </authorList>
    </citation>
    <scope>NUCLEOTIDE SEQUENCE [LARGE SCALE GENOMIC DNA]</scope>
</reference>
<evidence type="ECO:0000313" key="5">
    <source>
        <dbReference type="Proteomes" id="UP000501926"/>
    </source>
</evidence>
<dbReference type="Proteomes" id="UP000221734">
    <property type="component" value="Chromosome Kuenenia_stuttgartiensis_MBR1"/>
</dbReference>
<reference evidence="1" key="1">
    <citation type="journal article" date="2006" name="Nature">
        <title>Deciphering the evolution and metabolism of an anammox bacterium from a community genome.</title>
        <authorList>
            <person name="Strous M."/>
            <person name="Pelletier E."/>
            <person name="Mangenot S."/>
            <person name="Rattei T."/>
            <person name="Lehner A."/>
            <person name="Taylor M.W."/>
            <person name="Horn M."/>
            <person name="Daims H."/>
            <person name="Bartol-Mavel D."/>
            <person name="Wincker P."/>
            <person name="Barbe V."/>
            <person name="Fonknechten N."/>
            <person name="Vallenet D."/>
            <person name="Segurens B."/>
            <person name="Schenowitz-Truong C."/>
            <person name="Medigue C."/>
            <person name="Collingro A."/>
            <person name="Snel B."/>
            <person name="Dutilh B.E."/>
            <person name="OpDenCamp H.J.M."/>
            <person name="vanDerDrift C."/>
            <person name="Cirpus I."/>
            <person name="vanDePas-Schoonen K.T."/>
            <person name="Harhangi H.R."/>
            <person name="vanNiftrik L."/>
            <person name="Schmid M."/>
            <person name="Keltjens J."/>
            <person name="vanDeVossenberg J."/>
            <person name="Kartal B."/>
            <person name="Meier H."/>
            <person name="Frishman D."/>
            <person name="Huynen M.A."/>
            <person name="Mewes H."/>
            <person name="Weissenbach J."/>
            <person name="Jetten M.S.M."/>
            <person name="Wagner M."/>
            <person name="LePaslier D."/>
        </authorList>
    </citation>
    <scope>NUCLEOTIDE SEQUENCE</scope>
</reference>
<dbReference type="Gene3D" id="3.40.47.10">
    <property type="match status" value="1"/>
</dbReference>
<dbReference type="SUPFAM" id="SSF53901">
    <property type="entry name" value="Thiolase-like"/>
    <property type="match status" value="1"/>
</dbReference>
<evidence type="ECO:0000313" key="4">
    <source>
        <dbReference type="Proteomes" id="UP000221734"/>
    </source>
</evidence>
<sequence length="195" mass="21118">MIPAVTGISILNSNTPDGKIPAFEGLDKKCRIYNALDGLVVASVGNVLLSAGIPVPVANDDISLYLGIDISIEDIKNEYFNNILDEGILGASPQLFQFTTPNSLAAQATIAFDLRGECITMPIGSSFREVVEYACECIIGRNIKMAIAGCIRKVKALNLHTSGHVYSSEFFFIEDRESAMRRGVKIYPNALDSVL</sequence>
<dbReference type="GO" id="GO:0016746">
    <property type="term" value="F:acyltransferase activity"/>
    <property type="evidence" value="ECO:0007669"/>
    <property type="project" value="InterPro"/>
</dbReference>
<dbReference type="EMBL" id="CT573071">
    <property type="protein sequence ID" value="CAJ74106.1"/>
    <property type="molecule type" value="Genomic_DNA"/>
</dbReference>
<reference evidence="1" key="2">
    <citation type="submission" date="2006-01" db="EMBL/GenBank/DDBJ databases">
        <authorList>
            <person name="Genoscope"/>
        </authorList>
    </citation>
    <scope>NUCLEOTIDE SEQUENCE</scope>
</reference>
<evidence type="ECO:0000313" key="3">
    <source>
        <dbReference type="EMBL" id="SOH03298.1"/>
    </source>
</evidence>
<keyword evidence="4" id="KW-1185">Reference proteome</keyword>
<dbReference type="EMBL" id="CP049055">
    <property type="protein sequence ID" value="QII11136.1"/>
    <property type="molecule type" value="Genomic_DNA"/>
</dbReference>
<dbReference type="EMBL" id="LT934425">
    <property type="protein sequence ID" value="SOH03298.1"/>
    <property type="molecule type" value="Genomic_DNA"/>
</dbReference>
<dbReference type="Proteomes" id="UP000501926">
    <property type="component" value="Chromosome"/>
</dbReference>
<evidence type="ECO:0000313" key="2">
    <source>
        <dbReference type="EMBL" id="QII11136.1"/>
    </source>
</evidence>
<dbReference type="RefSeq" id="WP_099324153.1">
    <property type="nucleotide sequence ID" value="NZ_CP049055.1"/>
</dbReference>